<accession>A0A7G1P2Y5</accession>
<dbReference type="InterPro" id="IPR001387">
    <property type="entry name" value="Cro/C1-type_HTH"/>
</dbReference>
<dbReference type="Pfam" id="PF19054">
    <property type="entry name" value="DUF5753"/>
    <property type="match status" value="1"/>
</dbReference>
<dbReference type="GO" id="GO:0003677">
    <property type="term" value="F:DNA binding"/>
    <property type="evidence" value="ECO:0007669"/>
    <property type="project" value="InterPro"/>
</dbReference>
<dbReference type="Proteomes" id="UP000516444">
    <property type="component" value="Chromosome"/>
</dbReference>
<dbReference type="EMBL" id="AP023440">
    <property type="protein sequence ID" value="BCL28187.1"/>
    <property type="molecule type" value="Genomic_DNA"/>
</dbReference>
<evidence type="ECO:0000313" key="3">
    <source>
        <dbReference type="Proteomes" id="UP000516444"/>
    </source>
</evidence>
<dbReference type="InterPro" id="IPR010982">
    <property type="entry name" value="Lambda_DNA-bd_dom_sf"/>
</dbReference>
<dbReference type="Pfam" id="PF13560">
    <property type="entry name" value="HTH_31"/>
    <property type="match status" value="1"/>
</dbReference>
<dbReference type="OrthoDB" id="3462393at2"/>
<dbReference type="RefSeq" id="WP_055508959.1">
    <property type="nucleotide sequence ID" value="NZ_AP023440.1"/>
</dbReference>
<dbReference type="InterPro" id="IPR043917">
    <property type="entry name" value="DUF5753"/>
</dbReference>
<proteinExistence type="predicted"/>
<protein>
    <submittedName>
        <fullName evidence="2">Transcriptional regulator</fullName>
    </submittedName>
</protein>
<sequence>MPPRETATIRQQRVGAELRKLREGAGLTAREASALLSVNAARISSIEAGRFGVSADRVRMFAHSYGCSDEPYIDALAAMTAGRGRHWWDEYREALPSGLLDLAELEHHATAIRTAQVAHVPGLFQTVDYARLIFRQSIPRLSPPEVDYRVTHRIKRQGILFAVDPTPYTAIIHEAALRMRFGGKDVTREQLEHIAEMSERDHVTVLVIPYEAGVFPGAGQTVLYADGPVPRLDTVQLDAEHGSVFLNADLQLEKYRVFMARFESVALAETPSRQLIHEIISDL</sequence>
<evidence type="ECO:0000313" key="2">
    <source>
        <dbReference type="EMBL" id="BCL28187.1"/>
    </source>
</evidence>
<dbReference type="Gene3D" id="1.10.260.40">
    <property type="entry name" value="lambda repressor-like DNA-binding domains"/>
    <property type="match status" value="1"/>
</dbReference>
<dbReference type="KEGG" id="sgm:GCM10017557_30460"/>
<dbReference type="PROSITE" id="PS50943">
    <property type="entry name" value="HTH_CROC1"/>
    <property type="match status" value="1"/>
</dbReference>
<dbReference type="CDD" id="cd00093">
    <property type="entry name" value="HTH_XRE"/>
    <property type="match status" value="1"/>
</dbReference>
<gene>
    <name evidence="2" type="ORF">GCM10017557_30460</name>
</gene>
<dbReference type="SUPFAM" id="SSF47413">
    <property type="entry name" value="lambda repressor-like DNA-binding domains"/>
    <property type="match status" value="1"/>
</dbReference>
<evidence type="ECO:0000259" key="1">
    <source>
        <dbReference type="PROSITE" id="PS50943"/>
    </source>
</evidence>
<dbReference type="AlphaFoldDB" id="A0A7G1P2Y5"/>
<keyword evidence="3" id="KW-1185">Reference proteome</keyword>
<dbReference type="SMART" id="SM00530">
    <property type="entry name" value="HTH_XRE"/>
    <property type="match status" value="1"/>
</dbReference>
<name>A0A7G1P2Y5_9ACTN</name>
<reference evidence="2 3" key="1">
    <citation type="journal article" date="2014" name="Int. J. Syst. Evol. Microbiol.">
        <title>Complete genome sequence of Corynebacterium casei LMG S-19264T (=DSM 44701T), isolated from a smear-ripened cheese.</title>
        <authorList>
            <consortium name="US DOE Joint Genome Institute (JGI-PGF)"/>
            <person name="Walter F."/>
            <person name="Albersmeier A."/>
            <person name="Kalinowski J."/>
            <person name="Ruckert C."/>
        </authorList>
    </citation>
    <scope>NUCLEOTIDE SEQUENCE [LARGE SCALE GENOMIC DNA]</scope>
    <source>
        <strain evidence="2 3">JCM 4677</strain>
    </source>
</reference>
<organism evidence="2 3">
    <name type="scientific">Streptomyces aurantiacus</name>
    <dbReference type="NCBI Taxonomy" id="47760"/>
    <lineage>
        <taxon>Bacteria</taxon>
        <taxon>Bacillati</taxon>
        <taxon>Actinomycetota</taxon>
        <taxon>Actinomycetes</taxon>
        <taxon>Kitasatosporales</taxon>
        <taxon>Streptomycetaceae</taxon>
        <taxon>Streptomyces</taxon>
        <taxon>Streptomyces aurantiacus group</taxon>
    </lineage>
</organism>
<feature type="domain" description="HTH cro/C1-type" evidence="1">
    <location>
        <begin position="18"/>
        <end position="73"/>
    </location>
</feature>